<evidence type="ECO:0000313" key="9">
    <source>
        <dbReference type="Proteomes" id="UP001224775"/>
    </source>
</evidence>
<keyword evidence="4" id="KW-0067">ATP-binding</keyword>
<keyword evidence="1" id="KW-0547">Nucleotide-binding</keyword>
<evidence type="ECO:0000256" key="4">
    <source>
        <dbReference type="ARBA" id="ARBA00022840"/>
    </source>
</evidence>
<dbReference type="InterPro" id="IPR001650">
    <property type="entry name" value="Helicase_C-like"/>
</dbReference>
<feature type="region of interest" description="Disordered" evidence="5">
    <location>
        <begin position="640"/>
        <end position="694"/>
    </location>
</feature>
<dbReference type="GO" id="GO:0016787">
    <property type="term" value="F:hydrolase activity"/>
    <property type="evidence" value="ECO:0007669"/>
    <property type="project" value="UniProtKB-KW"/>
</dbReference>
<dbReference type="SMART" id="SM00490">
    <property type="entry name" value="HELICc"/>
    <property type="match status" value="1"/>
</dbReference>
<dbReference type="GO" id="GO:0005524">
    <property type="term" value="F:ATP binding"/>
    <property type="evidence" value="ECO:0007669"/>
    <property type="project" value="UniProtKB-KW"/>
</dbReference>
<dbReference type="GO" id="GO:0003724">
    <property type="term" value="F:RNA helicase activity"/>
    <property type="evidence" value="ECO:0007669"/>
    <property type="project" value="UniProtKB-EC"/>
</dbReference>
<dbReference type="CDD" id="cd00268">
    <property type="entry name" value="DEADc"/>
    <property type="match status" value="1"/>
</dbReference>
<gene>
    <name evidence="8" type="ORF">QTG54_012742</name>
</gene>
<feature type="compositionally biased region" description="Basic residues" evidence="5">
    <location>
        <begin position="678"/>
        <end position="694"/>
    </location>
</feature>
<protein>
    <submittedName>
        <fullName evidence="8">ATP-dependent RNA helicase</fullName>
        <ecNumber evidence="8">3.6.4.13</ecNumber>
    </submittedName>
</protein>
<dbReference type="InterPro" id="IPR014001">
    <property type="entry name" value="Helicase_ATP-bd"/>
</dbReference>
<dbReference type="CDD" id="cd18787">
    <property type="entry name" value="SF2_C_DEAD"/>
    <property type="match status" value="1"/>
</dbReference>
<feature type="domain" description="Helicase C-terminal" evidence="7">
    <location>
        <begin position="480"/>
        <end position="654"/>
    </location>
</feature>
<dbReference type="Pfam" id="PF00270">
    <property type="entry name" value="DEAD"/>
    <property type="match status" value="1"/>
</dbReference>
<dbReference type="PROSITE" id="PS51194">
    <property type="entry name" value="HELICASE_CTER"/>
    <property type="match status" value="1"/>
</dbReference>
<organism evidence="8 9">
    <name type="scientific">Skeletonema marinoi</name>
    <dbReference type="NCBI Taxonomy" id="267567"/>
    <lineage>
        <taxon>Eukaryota</taxon>
        <taxon>Sar</taxon>
        <taxon>Stramenopiles</taxon>
        <taxon>Ochrophyta</taxon>
        <taxon>Bacillariophyta</taxon>
        <taxon>Coscinodiscophyceae</taxon>
        <taxon>Thalassiosirophycidae</taxon>
        <taxon>Thalassiosirales</taxon>
        <taxon>Skeletonemataceae</taxon>
        <taxon>Skeletonema</taxon>
        <taxon>Skeletonema marinoi-dohrnii complex</taxon>
    </lineage>
</organism>
<dbReference type="AlphaFoldDB" id="A0AAD8Y0C1"/>
<name>A0AAD8Y0C1_9STRA</name>
<keyword evidence="2 8" id="KW-0378">Hydrolase</keyword>
<dbReference type="GO" id="GO:0003676">
    <property type="term" value="F:nucleic acid binding"/>
    <property type="evidence" value="ECO:0007669"/>
    <property type="project" value="InterPro"/>
</dbReference>
<feature type="region of interest" description="Disordered" evidence="5">
    <location>
        <begin position="70"/>
        <end position="95"/>
    </location>
</feature>
<keyword evidence="9" id="KW-1185">Reference proteome</keyword>
<dbReference type="SUPFAM" id="SSF52540">
    <property type="entry name" value="P-loop containing nucleoside triphosphate hydrolases"/>
    <property type="match status" value="1"/>
</dbReference>
<dbReference type="PROSITE" id="PS51192">
    <property type="entry name" value="HELICASE_ATP_BIND_1"/>
    <property type="match status" value="1"/>
</dbReference>
<evidence type="ECO:0000256" key="1">
    <source>
        <dbReference type="ARBA" id="ARBA00022741"/>
    </source>
</evidence>
<comment type="caution">
    <text evidence="8">The sequence shown here is derived from an EMBL/GenBank/DDBJ whole genome shotgun (WGS) entry which is preliminary data.</text>
</comment>
<dbReference type="PANTHER" id="PTHR47960">
    <property type="entry name" value="DEAD-BOX ATP-DEPENDENT RNA HELICASE 50"/>
    <property type="match status" value="1"/>
</dbReference>
<evidence type="ECO:0000256" key="5">
    <source>
        <dbReference type="SAM" id="MobiDB-lite"/>
    </source>
</evidence>
<dbReference type="EMBL" id="JATAAI010000028">
    <property type="protein sequence ID" value="KAK1736720.1"/>
    <property type="molecule type" value="Genomic_DNA"/>
</dbReference>
<accession>A0AAD8Y0C1</accession>
<dbReference type="Gene3D" id="3.40.50.300">
    <property type="entry name" value="P-loop containing nucleotide triphosphate hydrolases"/>
    <property type="match status" value="2"/>
</dbReference>
<evidence type="ECO:0000313" key="8">
    <source>
        <dbReference type="EMBL" id="KAK1736720.1"/>
    </source>
</evidence>
<feature type="domain" description="Helicase ATP-binding" evidence="6">
    <location>
        <begin position="202"/>
        <end position="423"/>
    </location>
</feature>
<evidence type="ECO:0000256" key="3">
    <source>
        <dbReference type="ARBA" id="ARBA00022806"/>
    </source>
</evidence>
<dbReference type="InterPro" id="IPR044742">
    <property type="entry name" value="DEAD/DEAH_RhlB"/>
</dbReference>
<sequence length="694" mass="74360">MIVPTLSFAARRLQLQATLRAQRGCLAFGTTFTRVQNGRDSTSAIFQSSWSDNDGGDDWASSSLPYSTTASVPAPASKTKSAPAKSSLPFQAPRSSFDDSMPATLTADGGMLDGALEWAKLGLLEDLVSGVTLDASAGGLGLIEGPTPVQKMAIPEILSGCKDRMASIENIKNKATKSSLSSSSSFDVDVSSPDKSFTKQQFSSIPPVRSVAFAAATGSGKTLSYLLPVIQSLRAQEMMALTASSTSNSTSVNKALSMEALSQLRRPRRPRAVILAPTRELARQILSVLKAVGHTCKISSELLVGGDDYGTQRKRLNNRPVDILVATPGRLVKHRDAGDLFLGSCRHVIIDEMDTMLEQGFQNDIGKLLHPMLYRKKTVDKEEYKGGKLKLVEGAPQVILTTATMTPAVRRLLDKPDLPFTPKKVYGKQADEDGSPNSIKIALPRDIRVLTAPGLHRVVPRLKQVFVNVGSADKLSLLVDIVAGGERQKREQHHRGDQLPLTLVFCNTVSSCRAAEHALSESGVTSLSYHGDLNSDDREENLQQYRKAGEGEGNASVLVCTDIASRGLDVPQVDHVVMFDFPLNPIDYLHRAGRTARGLSSSGANANNSAIKRGEGKVTALVTKRDRVLASAIEGAVQRGESLEGLSSRKSDYAQGAKLGDRGRSNTPPARRGGGRGGRGRGRGGRGRGNSRRS</sequence>
<dbReference type="SMART" id="SM00487">
    <property type="entry name" value="DEXDc"/>
    <property type="match status" value="1"/>
</dbReference>
<dbReference type="InterPro" id="IPR011545">
    <property type="entry name" value="DEAD/DEAH_box_helicase_dom"/>
</dbReference>
<keyword evidence="3 8" id="KW-0347">Helicase</keyword>
<dbReference type="EC" id="3.6.4.13" evidence="8"/>
<evidence type="ECO:0000259" key="6">
    <source>
        <dbReference type="PROSITE" id="PS51192"/>
    </source>
</evidence>
<proteinExistence type="predicted"/>
<evidence type="ECO:0000256" key="2">
    <source>
        <dbReference type="ARBA" id="ARBA00022801"/>
    </source>
</evidence>
<feature type="compositionally biased region" description="Low complexity" evidence="5">
    <location>
        <begin position="70"/>
        <end position="87"/>
    </location>
</feature>
<reference evidence="8" key="1">
    <citation type="submission" date="2023-06" db="EMBL/GenBank/DDBJ databases">
        <title>Survivors Of The Sea: Transcriptome response of Skeletonema marinoi to long-term dormancy.</title>
        <authorList>
            <person name="Pinder M.I.M."/>
            <person name="Kourtchenko O."/>
            <person name="Robertson E.K."/>
            <person name="Larsson T."/>
            <person name="Maumus F."/>
            <person name="Osuna-Cruz C.M."/>
            <person name="Vancaester E."/>
            <person name="Stenow R."/>
            <person name="Vandepoele K."/>
            <person name="Ploug H."/>
            <person name="Bruchert V."/>
            <person name="Godhe A."/>
            <person name="Topel M."/>
        </authorList>
    </citation>
    <scope>NUCLEOTIDE SEQUENCE</scope>
    <source>
        <strain evidence="8">R05AC</strain>
    </source>
</reference>
<dbReference type="Proteomes" id="UP001224775">
    <property type="component" value="Unassembled WGS sequence"/>
</dbReference>
<dbReference type="InterPro" id="IPR027417">
    <property type="entry name" value="P-loop_NTPase"/>
</dbReference>
<evidence type="ECO:0000259" key="7">
    <source>
        <dbReference type="PROSITE" id="PS51194"/>
    </source>
</evidence>
<dbReference type="Pfam" id="PF00271">
    <property type="entry name" value="Helicase_C"/>
    <property type="match status" value="1"/>
</dbReference>